<dbReference type="InterPro" id="IPR018484">
    <property type="entry name" value="FGGY_N"/>
</dbReference>
<dbReference type="HAMAP" id="MF_00186">
    <property type="entry name" value="Glycerol_kin"/>
    <property type="match status" value="1"/>
</dbReference>
<dbReference type="Gene3D" id="3.30.420.40">
    <property type="match status" value="2"/>
</dbReference>
<feature type="binding site" evidence="7">
    <location>
        <position position="266"/>
    </location>
    <ligand>
        <name>ADP</name>
        <dbReference type="ChEBI" id="CHEBI:456216"/>
    </ligand>
</feature>
<dbReference type="InterPro" id="IPR005999">
    <property type="entry name" value="Glycerol_kin"/>
</dbReference>
<feature type="binding site" evidence="7">
    <location>
        <position position="17"/>
    </location>
    <ligand>
        <name>ADP</name>
        <dbReference type="ChEBI" id="CHEBI:456216"/>
    </ligand>
</feature>
<dbReference type="InterPro" id="IPR018485">
    <property type="entry name" value="FGGY_C"/>
</dbReference>
<keyword evidence="3 7" id="KW-0547">Nucleotide-binding</keyword>
<proteinExistence type="inferred from homology"/>
<feature type="binding site" evidence="7">
    <location>
        <position position="244"/>
    </location>
    <ligand>
        <name>sn-glycerol 3-phosphate</name>
        <dbReference type="ChEBI" id="CHEBI:57597"/>
    </ligand>
</feature>
<dbReference type="PANTHER" id="PTHR10196">
    <property type="entry name" value="SUGAR KINASE"/>
    <property type="match status" value="1"/>
</dbReference>
<name>A0ABS4ARY9_9PROT</name>
<evidence type="ECO:0000256" key="5">
    <source>
        <dbReference type="ARBA" id="ARBA00022798"/>
    </source>
</evidence>
<dbReference type="SUPFAM" id="SSF53067">
    <property type="entry name" value="Actin-like ATPase domain"/>
    <property type="match status" value="2"/>
</dbReference>
<dbReference type="InterPro" id="IPR000577">
    <property type="entry name" value="Carb_kinase_FGGY"/>
</dbReference>
<keyword evidence="5 7" id="KW-0319">Glycerol metabolism</keyword>
<comment type="activity regulation">
    <text evidence="7">Inhibited by fructose 1,6-bisphosphate (FBP).</text>
</comment>
<feature type="binding site" evidence="7">
    <location>
        <position position="411"/>
    </location>
    <ligand>
        <name>ATP</name>
        <dbReference type="ChEBI" id="CHEBI:30616"/>
    </ligand>
</feature>
<dbReference type="InterPro" id="IPR043129">
    <property type="entry name" value="ATPase_NBD"/>
</dbReference>
<evidence type="ECO:0000256" key="4">
    <source>
        <dbReference type="ARBA" id="ARBA00022777"/>
    </source>
</evidence>
<evidence type="ECO:0000313" key="11">
    <source>
        <dbReference type="EMBL" id="MBP0464117.1"/>
    </source>
</evidence>
<feature type="binding site" evidence="7">
    <location>
        <position position="135"/>
    </location>
    <ligand>
        <name>sn-glycerol 3-phosphate</name>
        <dbReference type="ChEBI" id="CHEBI:57597"/>
    </ligand>
</feature>
<reference evidence="11 12" key="1">
    <citation type="submission" date="2021-03" db="EMBL/GenBank/DDBJ databases">
        <authorList>
            <person name="So Y."/>
        </authorList>
    </citation>
    <scope>NUCLEOTIDE SEQUENCE [LARGE SCALE GENOMIC DNA]</scope>
    <source>
        <strain evidence="11 12">PWR1</strain>
    </source>
</reference>
<evidence type="ECO:0000256" key="8">
    <source>
        <dbReference type="RuleBase" id="RU003733"/>
    </source>
</evidence>
<organism evidence="11 12">
    <name type="scientific">Roseomonas nitratireducens</name>
    <dbReference type="NCBI Taxonomy" id="2820810"/>
    <lineage>
        <taxon>Bacteria</taxon>
        <taxon>Pseudomonadati</taxon>
        <taxon>Pseudomonadota</taxon>
        <taxon>Alphaproteobacteria</taxon>
        <taxon>Acetobacterales</taxon>
        <taxon>Roseomonadaceae</taxon>
        <taxon>Roseomonas</taxon>
    </lineage>
</organism>
<feature type="domain" description="Carbohydrate kinase FGGY N-terminal" evidence="9">
    <location>
        <begin position="6"/>
        <end position="251"/>
    </location>
</feature>
<feature type="binding site" evidence="7">
    <location>
        <position position="13"/>
    </location>
    <ligand>
        <name>ADP</name>
        <dbReference type="ChEBI" id="CHEBI:456216"/>
    </ligand>
</feature>
<keyword evidence="12" id="KW-1185">Reference proteome</keyword>
<feature type="binding site" evidence="7">
    <location>
        <position position="13"/>
    </location>
    <ligand>
        <name>sn-glycerol 3-phosphate</name>
        <dbReference type="ChEBI" id="CHEBI:57597"/>
    </ligand>
</feature>
<sequence length="508" mass="54128">MTQDLLLALDQGTTSTRTIAFDAALAPLATAQEELPQHFPAPGWVEHEPEDIWAGTLATLRQALAGAGGDARRVAGIGITNQRETTLLWDRATGRCLHRAIVWQDRRTADHCARLRAEGMEPLLTGRSGLLADPYFSATKLAWMLENVPGARAAAERGDLAFGTVDSFLVWRLTGGRVHATDATNASRTMLFDIRRGCWDEDLLRLFRIPEAILPEVRDCAAEYGEMDAALLGAAVPLRGVAGDQQAATVGQGCFLPGMVKSTYGTGCFALLNTGDAPVASRARLLTTIAYQLGGRRTYALEGAIFVAGAAVQWLRDGLGIIRHAAEAGALAAQADPAQEVILVPAFTGLGAPHWDADARAAIFGMTRGTGRAELCRAALESVAFQTRDLIEAMRADWTPSGETVLRVDGGMVASDWTMQALADVLAAPVDRPTLRETTALGAAWLAGVQAGLLPPPGEGGATHWRLERRFLPGTGTVAASRRYGLWQDALRRTQGRLGGGGKTPEQP</sequence>
<dbReference type="EMBL" id="JAGIYZ010000007">
    <property type="protein sequence ID" value="MBP0464117.1"/>
    <property type="molecule type" value="Genomic_DNA"/>
</dbReference>
<feature type="binding site" evidence="7">
    <location>
        <position position="244"/>
    </location>
    <ligand>
        <name>glycerol</name>
        <dbReference type="ChEBI" id="CHEBI:17754"/>
    </ligand>
</feature>
<accession>A0ABS4ARY9</accession>
<feature type="binding site" evidence="7">
    <location>
        <position position="83"/>
    </location>
    <ligand>
        <name>glycerol</name>
        <dbReference type="ChEBI" id="CHEBI:17754"/>
    </ligand>
</feature>
<dbReference type="PROSITE" id="PS00933">
    <property type="entry name" value="FGGY_KINASES_1"/>
    <property type="match status" value="1"/>
</dbReference>
<dbReference type="RefSeq" id="WP_209351489.1">
    <property type="nucleotide sequence ID" value="NZ_JAGIYZ010000007.1"/>
</dbReference>
<feature type="binding site" evidence="7">
    <location>
        <position position="84"/>
    </location>
    <ligand>
        <name>glycerol</name>
        <dbReference type="ChEBI" id="CHEBI:17754"/>
    </ligand>
</feature>
<feature type="binding site" evidence="7">
    <location>
        <position position="83"/>
    </location>
    <ligand>
        <name>sn-glycerol 3-phosphate</name>
        <dbReference type="ChEBI" id="CHEBI:57597"/>
    </ligand>
</feature>
<dbReference type="Pfam" id="PF00370">
    <property type="entry name" value="FGGY_N"/>
    <property type="match status" value="1"/>
</dbReference>
<dbReference type="EC" id="2.7.1.30" evidence="7"/>
<comment type="function">
    <text evidence="7">Key enzyme in the regulation of glycerol uptake and metabolism. Catalyzes the phosphorylation of glycerol to yield sn-glycerol 3-phosphate.</text>
</comment>
<dbReference type="PIRSF" id="PIRSF000538">
    <property type="entry name" value="GlpK"/>
    <property type="match status" value="1"/>
</dbReference>
<comment type="similarity">
    <text evidence="1 7 8">Belongs to the FGGY kinase family.</text>
</comment>
<feature type="binding site" evidence="7">
    <location>
        <position position="266"/>
    </location>
    <ligand>
        <name>ATP</name>
        <dbReference type="ChEBI" id="CHEBI:30616"/>
    </ligand>
</feature>
<comment type="caution">
    <text evidence="11">The sequence shown here is derived from an EMBL/GenBank/DDBJ whole genome shotgun (WGS) entry which is preliminary data.</text>
</comment>
<dbReference type="PROSITE" id="PS00445">
    <property type="entry name" value="FGGY_KINASES_2"/>
    <property type="match status" value="1"/>
</dbReference>
<evidence type="ECO:0000256" key="6">
    <source>
        <dbReference type="ARBA" id="ARBA00022840"/>
    </source>
</evidence>
<comment type="pathway">
    <text evidence="7">Polyol metabolism; glycerol degradation via glycerol kinase pathway; sn-glycerol 3-phosphate from glycerol: step 1/1.</text>
</comment>
<evidence type="ECO:0000256" key="1">
    <source>
        <dbReference type="ARBA" id="ARBA00009156"/>
    </source>
</evidence>
<evidence type="ECO:0000313" key="12">
    <source>
        <dbReference type="Proteomes" id="UP000680815"/>
    </source>
</evidence>
<feature type="binding site" evidence="7">
    <location>
        <position position="313"/>
    </location>
    <ligand>
        <name>ATP</name>
        <dbReference type="ChEBI" id="CHEBI:30616"/>
    </ligand>
</feature>
<evidence type="ECO:0000259" key="10">
    <source>
        <dbReference type="Pfam" id="PF02782"/>
    </source>
</evidence>
<dbReference type="Proteomes" id="UP000680815">
    <property type="component" value="Unassembled WGS sequence"/>
</dbReference>
<comment type="catalytic activity">
    <reaction evidence="7">
        <text>glycerol + ATP = sn-glycerol 3-phosphate + ADP + H(+)</text>
        <dbReference type="Rhea" id="RHEA:21644"/>
        <dbReference type="ChEBI" id="CHEBI:15378"/>
        <dbReference type="ChEBI" id="CHEBI:17754"/>
        <dbReference type="ChEBI" id="CHEBI:30616"/>
        <dbReference type="ChEBI" id="CHEBI:57597"/>
        <dbReference type="ChEBI" id="CHEBI:456216"/>
        <dbReference type="EC" id="2.7.1.30"/>
    </reaction>
</comment>
<dbReference type="Pfam" id="PF02782">
    <property type="entry name" value="FGGY_C"/>
    <property type="match status" value="1"/>
</dbReference>
<comment type="caution">
    <text evidence="7">Lacks conserved residue(s) required for the propagation of feature annotation.</text>
</comment>
<dbReference type="CDD" id="cd07786">
    <property type="entry name" value="FGGY_EcGK_like"/>
    <property type="match status" value="1"/>
</dbReference>
<feature type="binding site" evidence="7">
    <location>
        <position position="309"/>
    </location>
    <ligand>
        <name>ADP</name>
        <dbReference type="ChEBI" id="CHEBI:456216"/>
    </ligand>
</feature>
<feature type="binding site" evidence="7">
    <location>
        <position position="411"/>
    </location>
    <ligand>
        <name>ADP</name>
        <dbReference type="ChEBI" id="CHEBI:456216"/>
    </ligand>
</feature>
<dbReference type="InterPro" id="IPR018483">
    <property type="entry name" value="Carb_kinase_FGGY_CS"/>
</dbReference>
<feature type="binding site" evidence="7">
    <location>
        <position position="245"/>
    </location>
    <ligand>
        <name>glycerol</name>
        <dbReference type="ChEBI" id="CHEBI:17754"/>
    </ligand>
</feature>
<gene>
    <name evidence="7 11" type="primary">glpK</name>
    <name evidence="11" type="ORF">J5Y09_09360</name>
</gene>
<keyword evidence="4 7" id="KW-0418">Kinase</keyword>
<evidence type="ECO:0000259" key="9">
    <source>
        <dbReference type="Pfam" id="PF00370"/>
    </source>
</evidence>
<dbReference type="GO" id="GO:0004370">
    <property type="term" value="F:glycerol kinase activity"/>
    <property type="evidence" value="ECO:0007669"/>
    <property type="project" value="UniProtKB-EC"/>
</dbReference>
<feature type="binding site" evidence="7">
    <location>
        <position position="84"/>
    </location>
    <ligand>
        <name>sn-glycerol 3-phosphate</name>
        <dbReference type="ChEBI" id="CHEBI:57597"/>
    </ligand>
</feature>
<feature type="binding site" evidence="7">
    <location>
        <position position="135"/>
    </location>
    <ligand>
        <name>glycerol</name>
        <dbReference type="ChEBI" id="CHEBI:17754"/>
    </ligand>
</feature>
<dbReference type="PANTHER" id="PTHR10196:SF78">
    <property type="entry name" value="GLYCEROL KINASE"/>
    <property type="match status" value="1"/>
</dbReference>
<keyword evidence="6 7" id="KW-0067">ATP-binding</keyword>
<evidence type="ECO:0000256" key="3">
    <source>
        <dbReference type="ARBA" id="ARBA00022741"/>
    </source>
</evidence>
<keyword evidence="2 7" id="KW-0808">Transferase</keyword>
<dbReference type="NCBIfam" id="TIGR01311">
    <property type="entry name" value="glycerol_kin"/>
    <property type="match status" value="1"/>
</dbReference>
<feature type="binding site" evidence="7">
    <location>
        <position position="13"/>
    </location>
    <ligand>
        <name>ATP</name>
        <dbReference type="ChEBI" id="CHEBI:30616"/>
    </ligand>
</feature>
<dbReference type="NCBIfam" id="NF000756">
    <property type="entry name" value="PRK00047.1"/>
    <property type="match status" value="1"/>
</dbReference>
<feature type="binding site" evidence="7">
    <location>
        <position position="309"/>
    </location>
    <ligand>
        <name>ATP</name>
        <dbReference type="ChEBI" id="CHEBI:30616"/>
    </ligand>
</feature>
<evidence type="ECO:0000256" key="7">
    <source>
        <dbReference type="HAMAP-Rule" id="MF_00186"/>
    </source>
</evidence>
<evidence type="ECO:0000256" key="2">
    <source>
        <dbReference type="ARBA" id="ARBA00022679"/>
    </source>
</evidence>
<feature type="binding site" evidence="7">
    <location>
        <position position="14"/>
    </location>
    <ligand>
        <name>ATP</name>
        <dbReference type="ChEBI" id="CHEBI:30616"/>
    </ligand>
</feature>
<protein>
    <recommendedName>
        <fullName evidence="7">Glycerol kinase</fullName>
        <ecNumber evidence="7">2.7.1.30</ecNumber>
    </recommendedName>
    <alternativeName>
        <fullName evidence="7">ATP:glycerol 3-phosphotransferase</fullName>
    </alternativeName>
    <alternativeName>
        <fullName evidence="7">Glycerokinase</fullName>
        <shortName evidence="7">GK</shortName>
    </alternativeName>
</protein>
<feature type="domain" description="Carbohydrate kinase FGGY C-terminal" evidence="10">
    <location>
        <begin position="262"/>
        <end position="450"/>
    </location>
</feature>
<feature type="binding site" evidence="7">
    <location>
        <position position="15"/>
    </location>
    <ligand>
        <name>ATP</name>
        <dbReference type="ChEBI" id="CHEBI:30616"/>
    </ligand>
</feature>